<accession>A0ABP9Z4F3</accession>
<dbReference type="Gene3D" id="2.130.10.10">
    <property type="entry name" value="YVTN repeat-like/Quinoprotein amine dehydrogenase"/>
    <property type="match status" value="1"/>
</dbReference>
<organism evidence="5 6">
    <name type="scientific">Mucor flavus</name>
    <dbReference type="NCBI Taxonomy" id="439312"/>
    <lineage>
        <taxon>Eukaryota</taxon>
        <taxon>Fungi</taxon>
        <taxon>Fungi incertae sedis</taxon>
        <taxon>Mucoromycota</taxon>
        <taxon>Mucoromycotina</taxon>
        <taxon>Mucoromycetes</taxon>
        <taxon>Mucorales</taxon>
        <taxon>Mucorineae</taxon>
        <taxon>Mucoraceae</taxon>
        <taxon>Mucor</taxon>
    </lineage>
</organism>
<evidence type="ECO:0008006" key="7">
    <source>
        <dbReference type="Google" id="ProtNLM"/>
    </source>
</evidence>
<feature type="compositionally biased region" description="Pro residues" evidence="4">
    <location>
        <begin position="614"/>
        <end position="624"/>
    </location>
</feature>
<dbReference type="PROSITE" id="PS50082">
    <property type="entry name" value="WD_REPEATS_2"/>
    <property type="match status" value="1"/>
</dbReference>
<comment type="caution">
    <text evidence="5">The sequence shown here is derived from an EMBL/GenBank/DDBJ whole genome shotgun (WGS) entry which is preliminary data.</text>
</comment>
<dbReference type="SMART" id="SM00320">
    <property type="entry name" value="WD40"/>
    <property type="match status" value="3"/>
</dbReference>
<dbReference type="PANTHER" id="PTHR14107:SF16">
    <property type="entry name" value="AT02583P"/>
    <property type="match status" value="1"/>
</dbReference>
<dbReference type="Proteomes" id="UP001473302">
    <property type="component" value="Unassembled WGS sequence"/>
</dbReference>
<dbReference type="InterPro" id="IPR001680">
    <property type="entry name" value="WD40_rpt"/>
</dbReference>
<protein>
    <recommendedName>
        <fullName evidence="7">Catabolite repression protein creC</fullName>
    </recommendedName>
</protein>
<sequence length="743" mass="83169">MDGYFQSTLAANSLQQNIIRTNTNNALAQAAKVITHFPPTNKDFSCTELHTPDGIYPLLHETFYETIAPQFTTGSRASIINVKENTVSHLQRNDSHQFNNHLLDSSDDDGSSFNAFTMTPANKSAALPIPNAASKKQLRTPMTASLSSSSIGITANTGLHIVTSPQKIMTHSNGNNASPYLPNSPSFPSNLTPTTPTSMSQHLTTPQQFVSGSYMMSSSQDFTTNNNNTNGTTTRDDYLISSSYNGNSSSVGSISSLFGRSSTSTHLIAGKSTPQLSSSSRNNHILSTSISNTSRPKNHLTKTNSTFVLRFLIHDNLQKLLAAKALNDEYMFFNIGSSFIWVDSKNKPKEPLSRIVFSKSYPLCHDINETTRTEDHLDIIIGFSTGDIIWYDPLSCKYVRLNKGGSMIPSAVTMIKWIPGSEELFIAVFKNGAAMIMDKERDDQAFTIPEPSFVDTQFNAIRPHKSAKYNPVSFWKISNRGLTDIAYSPDNIHLAITGVDGMLRIIDYRNERLDDIYTSYFGKLTCVDWSPDGRYILTGGEDDLVTLWSFHERKMVARCQGHKSWVTCVAFDRWRCDEQTYRFGSVGEDCNLILWDFSFSALQKPKHPRGHAVSPPPVKWPPTQPQQTTIDRKKSLKNHRLFRGFSSPDTTNVGTGSFGRFRKRSSKSNNLFNTHINDTDFHEEENHQHLPVLHPPLKKHQAAILLPSTVKAIHADPCTFLTFREFTLVTTDRRGRIRTWGRP</sequence>
<dbReference type="SUPFAM" id="SSF50978">
    <property type="entry name" value="WD40 repeat-like"/>
    <property type="match status" value="1"/>
</dbReference>
<dbReference type="InterPro" id="IPR015943">
    <property type="entry name" value="WD40/YVTN_repeat-like_dom_sf"/>
</dbReference>
<keyword evidence="1 3" id="KW-0853">WD repeat</keyword>
<dbReference type="EMBL" id="BAABUK010000019">
    <property type="protein sequence ID" value="GAA5813961.1"/>
    <property type="molecule type" value="Genomic_DNA"/>
</dbReference>
<reference evidence="5 6" key="1">
    <citation type="submission" date="2024-04" db="EMBL/GenBank/DDBJ databases">
        <title>genome sequences of Mucor flavus KT1a and Helicostylum pulchrum KT1b strains isolated from the surface of a dry-aged beef.</title>
        <authorList>
            <person name="Toyotome T."/>
            <person name="Hosono M."/>
            <person name="Torimaru M."/>
            <person name="Fukuda K."/>
            <person name="Mikami N."/>
        </authorList>
    </citation>
    <scope>NUCLEOTIDE SEQUENCE [LARGE SCALE GENOMIC DNA]</scope>
    <source>
        <strain evidence="5 6">KT1a</strain>
    </source>
</reference>
<feature type="repeat" description="WD" evidence="3">
    <location>
        <begin position="517"/>
        <end position="558"/>
    </location>
</feature>
<evidence type="ECO:0000313" key="5">
    <source>
        <dbReference type="EMBL" id="GAA5813961.1"/>
    </source>
</evidence>
<evidence type="ECO:0000256" key="1">
    <source>
        <dbReference type="ARBA" id="ARBA00022574"/>
    </source>
</evidence>
<dbReference type="PANTHER" id="PTHR14107">
    <property type="entry name" value="WD REPEAT PROTEIN"/>
    <property type="match status" value="1"/>
</dbReference>
<keyword evidence="2" id="KW-0677">Repeat</keyword>
<dbReference type="InterPro" id="IPR051362">
    <property type="entry name" value="WD_repeat_creC_regulators"/>
</dbReference>
<proteinExistence type="predicted"/>
<dbReference type="Pfam" id="PF00400">
    <property type="entry name" value="WD40"/>
    <property type="match status" value="2"/>
</dbReference>
<evidence type="ECO:0000256" key="3">
    <source>
        <dbReference type="PROSITE-ProRule" id="PRU00221"/>
    </source>
</evidence>
<evidence type="ECO:0000313" key="6">
    <source>
        <dbReference type="Proteomes" id="UP001473302"/>
    </source>
</evidence>
<dbReference type="InterPro" id="IPR036322">
    <property type="entry name" value="WD40_repeat_dom_sf"/>
</dbReference>
<name>A0ABP9Z4F3_9FUNG</name>
<evidence type="ECO:0000256" key="4">
    <source>
        <dbReference type="SAM" id="MobiDB-lite"/>
    </source>
</evidence>
<evidence type="ECO:0000256" key="2">
    <source>
        <dbReference type="ARBA" id="ARBA00022737"/>
    </source>
</evidence>
<dbReference type="PROSITE" id="PS50294">
    <property type="entry name" value="WD_REPEATS_REGION"/>
    <property type="match status" value="1"/>
</dbReference>
<gene>
    <name evidence="5" type="ORF">MFLAVUS_007451</name>
</gene>
<feature type="region of interest" description="Disordered" evidence="4">
    <location>
        <begin position="606"/>
        <end position="631"/>
    </location>
</feature>
<keyword evidence="6" id="KW-1185">Reference proteome</keyword>